<reference evidence="1" key="1">
    <citation type="submission" date="2014-09" db="EMBL/GenBank/DDBJ databases">
        <authorList>
            <person name="Magalhaes I.L.F."/>
            <person name="Oliveira U."/>
            <person name="Santos F.R."/>
            <person name="Vidigal T.H.D.A."/>
            <person name="Brescovit A.D."/>
            <person name="Santos A.J."/>
        </authorList>
    </citation>
    <scope>NUCLEOTIDE SEQUENCE</scope>
    <source>
        <tissue evidence="1">Shoot tissue taken approximately 20 cm above the soil surface</tissue>
    </source>
</reference>
<dbReference type="EMBL" id="GBRH01244185">
    <property type="protein sequence ID" value="JAD53710.1"/>
    <property type="molecule type" value="Transcribed_RNA"/>
</dbReference>
<name>A0A0A9AXS3_ARUDO</name>
<reference evidence="1" key="2">
    <citation type="journal article" date="2015" name="Data Brief">
        <title>Shoot transcriptome of the giant reed, Arundo donax.</title>
        <authorList>
            <person name="Barrero R.A."/>
            <person name="Guerrero F.D."/>
            <person name="Moolhuijzen P."/>
            <person name="Goolsby J.A."/>
            <person name="Tidwell J."/>
            <person name="Bellgard S.E."/>
            <person name="Bellgard M.I."/>
        </authorList>
    </citation>
    <scope>NUCLEOTIDE SEQUENCE</scope>
    <source>
        <tissue evidence="1">Shoot tissue taken approximately 20 cm above the soil surface</tissue>
    </source>
</reference>
<organism evidence="1">
    <name type="scientific">Arundo donax</name>
    <name type="common">Giant reed</name>
    <name type="synonym">Donax arundinaceus</name>
    <dbReference type="NCBI Taxonomy" id="35708"/>
    <lineage>
        <taxon>Eukaryota</taxon>
        <taxon>Viridiplantae</taxon>
        <taxon>Streptophyta</taxon>
        <taxon>Embryophyta</taxon>
        <taxon>Tracheophyta</taxon>
        <taxon>Spermatophyta</taxon>
        <taxon>Magnoliopsida</taxon>
        <taxon>Liliopsida</taxon>
        <taxon>Poales</taxon>
        <taxon>Poaceae</taxon>
        <taxon>PACMAD clade</taxon>
        <taxon>Arundinoideae</taxon>
        <taxon>Arundineae</taxon>
        <taxon>Arundo</taxon>
    </lineage>
</organism>
<proteinExistence type="predicted"/>
<evidence type="ECO:0000313" key="1">
    <source>
        <dbReference type="EMBL" id="JAD53710.1"/>
    </source>
</evidence>
<sequence>MDEITTQLRARIQRTTSQPGPANNESHVLVNKCTCSCNRESHHTTCSIRRKQCIVPQTNVCIPVRQFKPSKFLRSQSPTD</sequence>
<dbReference type="AlphaFoldDB" id="A0A0A9AXS3"/>
<accession>A0A0A9AXS3</accession>
<protein>
    <submittedName>
        <fullName evidence="1">Uncharacterized protein</fullName>
    </submittedName>
</protein>